<sequence length="311" mass="35711">MASPNDLSLISSYELVSRSLEDSIKYDNLSDAEKSRARKRRVRRIDRRTFMQRCTASIRNVDMFWALTGASICTFVLIALSLLYFRHSHLVFMHRFSHEELSSRKAHLGFDRIYVIERPAMHADASEHGERWAALGRELEIEFETWPVSIPTPLDPRLVLLHQRECWRPHLSIYRDIVSKGYMDALIIEDHVVFGPSPRLRLYSALMGIPADWDVLQLGPANNGTDSGHHDDIPIHGSQLMYRRVDDGACNNLAYAISHAGARKIVKALDSTHAHADFEHKLLDMLDRVKFLLFRVSPSIFQWRDAEHASA</sequence>
<organism evidence="2 3">
    <name type="scientific">Coemansia spiralis</name>
    <dbReference type="NCBI Taxonomy" id="417178"/>
    <lineage>
        <taxon>Eukaryota</taxon>
        <taxon>Fungi</taxon>
        <taxon>Fungi incertae sedis</taxon>
        <taxon>Zoopagomycota</taxon>
        <taxon>Kickxellomycotina</taxon>
        <taxon>Kickxellomycetes</taxon>
        <taxon>Kickxellales</taxon>
        <taxon>Kickxellaceae</taxon>
        <taxon>Coemansia</taxon>
    </lineage>
</organism>
<dbReference type="Proteomes" id="UP001151518">
    <property type="component" value="Unassembled WGS sequence"/>
</dbReference>
<name>A0A9W8L146_9FUNG</name>
<gene>
    <name evidence="2" type="ORF">GGI25_000407</name>
</gene>
<accession>A0A9W8L146</accession>
<reference evidence="2" key="1">
    <citation type="submission" date="2022-07" db="EMBL/GenBank/DDBJ databases">
        <title>Phylogenomic reconstructions and comparative analyses of Kickxellomycotina fungi.</title>
        <authorList>
            <person name="Reynolds N.K."/>
            <person name="Stajich J.E."/>
            <person name="Barry K."/>
            <person name="Grigoriev I.V."/>
            <person name="Crous P."/>
            <person name="Smith M.E."/>
        </authorList>
    </citation>
    <scope>NUCLEOTIDE SEQUENCE</scope>
    <source>
        <strain evidence="2">NRRL 3115</strain>
    </source>
</reference>
<dbReference type="AlphaFoldDB" id="A0A9W8L146"/>
<evidence type="ECO:0000313" key="3">
    <source>
        <dbReference type="Proteomes" id="UP001151518"/>
    </source>
</evidence>
<feature type="transmembrane region" description="Helical" evidence="1">
    <location>
        <begin position="63"/>
        <end position="85"/>
    </location>
</feature>
<keyword evidence="1" id="KW-1133">Transmembrane helix</keyword>
<dbReference type="OrthoDB" id="47375at2759"/>
<protein>
    <submittedName>
        <fullName evidence="2">Uncharacterized protein</fullName>
    </submittedName>
</protein>
<evidence type="ECO:0000256" key="1">
    <source>
        <dbReference type="SAM" id="Phobius"/>
    </source>
</evidence>
<dbReference type="EMBL" id="JANBTW010000003">
    <property type="protein sequence ID" value="KAJ2680772.1"/>
    <property type="molecule type" value="Genomic_DNA"/>
</dbReference>
<proteinExistence type="predicted"/>
<keyword evidence="1" id="KW-0472">Membrane</keyword>
<evidence type="ECO:0000313" key="2">
    <source>
        <dbReference type="EMBL" id="KAJ2680772.1"/>
    </source>
</evidence>
<keyword evidence="1" id="KW-0812">Transmembrane</keyword>
<comment type="caution">
    <text evidence="2">The sequence shown here is derived from an EMBL/GenBank/DDBJ whole genome shotgun (WGS) entry which is preliminary data.</text>
</comment>